<evidence type="ECO:0000313" key="2">
    <source>
        <dbReference type="Proteomes" id="UP001050808"/>
    </source>
</evidence>
<protein>
    <submittedName>
        <fullName evidence="1">Uncharacterized protein</fullName>
    </submittedName>
</protein>
<proteinExistence type="predicted"/>
<dbReference type="EMBL" id="BNDY01000017">
    <property type="protein sequence ID" value="GHI41866.1"/>
    <property type="molecule type" value="Genomic_DNA"/>
</dbReference>
<comment type="caution">
    <text evidence="1">The sequence shown here is derived from an EMBL/GenBank/DDBJ whole genome shotgun (WGS) entry which is preliminary data.</text>
</comment>
<organism evidence="1 2">
    <name type="scientific">Streptomyces violascens</name>
    <dbReference type="NCBI Taxonomy" id="67381"/>
    <lineage>
        <taxon>Bacteria</taxon>
        <taxon>Bacillati</taxon>
        <taxon>Actinomycetota</taxon>
        <taxon>Actinomycetes</taxon>
        <taxon>Kitasatosporales</taxon>
        <taxon>Streptomycetaceae</taxon>
        <taxon>Streptomyces</taxon>
    </lineage>
</organism>
<name>A0ABQ3QX60_9ACTN</name>
<accession>A0ABQ3QX60</accession>
<keyword evidence="2" id="KW-1185">Reference proteome</keyword>
<evidence type="ECO:0000313" key="1">
    <source>
        <dbReference type="EMBL" id="GHI41866.1"/>
    </source>
</evidence>
<reference evidence="1" key="1">
    <citation type="submission" date="2024-05" db="EMBL/GenBank/DDBJ databases">
        <title>Whole genome shotgun sequence of Streptomyces violascens NBRC 12920.</title>
        <authorList>
            <person name="Komaki H."/>
            <person name="Tamura T."/>
        </authorList>
    </citation>
    <scope>NUCLEOTIDE SEQUENCE</scope>
    <source>
        <strain evidence="1">NBRC 12920</strain>
    </source>
</reference>
<dbReference type="RefSeq" id="WP_189963343.1">
    <property type="nucleotide sequence ID" value="NZ_BMUA01000008.1"/>
</dbReference>
<dbReference type="Proteomes" id="UP001050808">
    <property type="component" value="Unassembled WGS sequence"/>
</dbReference>
<gene>
    <name evidence="1" type="ORF">Sviol_62740</name>
</gene>
<sequence>MNDIVRVTFDPSTEIEPLTAKSDDLALTVARYLVRLSGEQMRVDYAETFGVGAAYTSVRLFATFEVASIGDAK</sequence>